<comment type="similarity">
    <text evidence="1">Belongs to the UPF0065 (bug) family.</text>
</comment>
<dbReference type="InterPro" id="IPR006311">
    <property type="entry name" value="TAT_signal"/>
</dbReference>
<evidence type="ECO:0000313" key="3">
    <source>
        <dbReference type="EMBL" id="KTT27517.1"/>
    </source>
</evidence>
<dbReference type="EMBL" id="LDSL01000012">
    <property type="protein sequence ID" value="KTT27517.1"/>
    <property type="molecule type" value="Genomic_DNA"/>
</dbReference>
<feature type="signal peptide" evidence="2">
    <location>
        <begin position="1"/>
        <end position="26"/>
    </location>
</feature>
<proteinExistence type="inferred from homology"/>
<dbReference type="Gene3D" id="3.40.190.10">
    <property type="entry name" value="Periplasmic binding protein-like II"/>
    <property type="match status" value="1"/>
</dbReference>
<dbReference type="Pfam" id="PF03401">
    <property type="entry name" value="TctC"/>
    <property type="match status" value="1"/>
</dbReference>
<gene>
    <name evidence="3" type="ORF">NS331_01735</name>
</gene>
<comment type="caution">
    <text evidence="3">The sequence shown here is derived from an EMBL/GenBank/DDBJ whole genome shotgun (WGS) entry which is preliminary data.</text>
</comment>
<dbReference type="AlphaFoldDB" id="A0A147HBT8"/>
<dbReference type="SUPFAM" id="SSF53850">
    <property type="entry name" value="Periplasmic binding protein-like II"/>
    <property type="match status" value="1"/>
</dbReference>
<dbReference type="RefSeq" id="WP_058640304.1">
    <property type="nucleotide sequence ID" value="NZ_LDSL01000012.1"/>
</dbReference>
<name>A0A147HBT8_9BURK</name>
<dbReference type="CDD" id="cd13578">
    <property type="entry name" value="PBP2_Bug27"/>
    <property type="match status" value="1"/>
</dbReference>
<organism evidence="3 4">
    <name type="scientific">Pseudacidovorax intermedius</name>
    <dbReference type="NCBI Taxonomy" id="433924"/>
    <lineage>
        <taxon>Bacteria</taxon>
        <taxon>Pseudomonadati</taxon>
        <taxon>Pseudomonadota</taxon>
        <taxon>Betaproteobacteria</taxon>
        <taxon>Burkholderiales</taxon>
        <taxon>Comamonadaceae</taxon>
        <taxon>Pseudacidovorax</taxon>
    </lineage>
</organism>
<dbReference type="PANTHER" id="PTHR42928">
    <property type="entry name" value="TRICARBOXYLATE-BINDING PROTEIN"/>
    <property type="match status" value="1"/>
</dbReference>
<keyword evidence="2" id="KW-0732">Signal</keyword>
<dbReference type="Proteomes" id="UP000072741">
    <property type="component" value="Unassembled WGS sequence"/>
</dbReference>
<dbReference type="InterPro" id="IPR042100">
    <property type="entry name" value="Bug_dom1"/>
</dbReference>
<accession>A0A147HBT8</accession>
<dbReference type="Gene3D" id="3.40.190.150">
    <property type="entry name" value="Bordetella uptake gene, domain 1"/>
    <property type="match status" value="1"/>
</dbReference>
<evidence type="ECO:0000256" key="1">
    <source>
        <dbReference type="ARBA" id="ARBA00006987"/>
    </source>
</evidence>
<dbReference type="PROSITE" id="PS51318">
    <property type="entry name" value="TAT"/>
    <property type="match status" value="1"/>
</dbReference>
<reference evidence="3 4" key="1">
    <citation type="journal article" date="2016" name="Front. Microbiol.">
        <title>Genomic Resource of Rice Seed Associated Bacteria.</title>
        <authorList>
            <person name="Midha S."/>
            <person name="Bansal K."/>
            <person name="Sharma S."/>
            <person name="Kumar N."/>
            <person name="Patil P.P."/>
            <person name="Chaudhry V."/>
            <person name="Patil P.B."/>
        </authorList>
    </citation>
    <scope>NUCLEOTIDE SEQUENCE [LARGE SCALE GENOMIC DNA]</scope>
    <source>
        <strain evidence="3 4">NS331</strain>
    </source>
</reference>
<dbReference type="OrthoDB" id="8678477at2"/>
<dbReference type="PATRIC" id="fig|433924.3.peg.536"/>
<dbReference type="PIRSF" id="PIRSF017082">
    <property type="entry name" value="YflP"/>
    <property type="match status" value="1"/>
</dbReference>
<evidence type="ECO:0000256" key="2">
    <source>
        <dbReference type="SAM" id="SignalP"/>
    </source>
</evidence>
<protein>
    <submittedName>
        <fullName evidence="3">TctC</fullName>
    </submittedName>
</protein>
<dbReference type="InterPro" id="IPR005064">
    <property type="entry name" value="BUG"/>
</dbReference>
<dbReference type="PANTHER" id="PTHR42928:SF5">
    <property type="entry name" value="BLR1237 PROTEIN"/>
    <property type="match status" value="1"/>
</dbReference>
<sequence length="328" mass="34003">MHSKRHFLTTSAALAASTLLPGLAGAQAGFPSRPIRIVVPNAAGGGADLTARAVGQAIAGPLGQAVVIDNKPSAGGIVAGETVARAEPDGHTLLLISSGSAVSAALFKTLPFDTLKDFAPISLLATFDLVIAVAENGRFKTLPELVSWAKANPGKLNIGTPQIGTTQNLAAEMFKLTAGIDAQVVPFNGTPPVVTAVRGGEIDAMVDILGPLVTQISGKTLRALAVLGKDRAPQLPDVPAARETGPAFAQMNLSSWNGLAAPAKTPPAVVERLSRVVQAALAKPELVQRLRELNLTARSSTPQQARDFLAADIQRWSEVIAKARIQKL</sequence>
<evidence type="ECO:0000313" key="4">
    <source>
        <dbReference type="Proteomes" id="UP000072741"/>
    </source>
</evidence>
<keyword evidence="4" id="KW-1185">Reference proteome</keyword>
<feature type="chain" id="PRO_5007547433" evidence="2">
    <location>
        <begin position="27"/>
        <end position="328"/>
    </location>
</feature>